<comment type="caution">
    <text evidence="7">The sequence shown here is derived from an EMBL/GenBank/DDBJ whole genome shotgun (WGS) entry which is preliminary data.</text>
</comment>
<feature type="compositionally biased region" description="Polar residues" evidence="4">
    <location>
        <begin position="1202"/>
        <end position="1224"/>
    </location>
</feature>
<feature type="repeat" description="Pumilio" evidence="3">
    <location>
        <begin position="537"/>
        <end position="576"/>
    </location>
</feature>
<dbReference type="Gene3D" id="3.40.50.300">
    <property type="entry name" value="P-loop containing nucleotide triphosphate hydrolases"/>
    <property type="match status" value="1"/>
</dbReference>
<feature type="region of interest" description="Disordered" evidence="4">
    <location>
        <begin position="1202"/>
        <end position="1246"/>
    </location>
</feature>
<dbReference type="InterPro" id="IPR016024">
    <property type="entry name" value="ARM-type_fold"/>
</dbReference>
<dbReference type="SMART" id="SM00365">
    <property type="entry name" value="LRR_SD22"/>
    <property type="match status" value="6"/>
</dbReference>
<keyword evidence="2" id="KW-0677">Repeat</keyword>
<evidence type="ECO:0000259" key="6">
    <source>
        <dbReference type="PROSITE" id="PS50303"/>
    </source>
</evidence>
<accession>A0ABR4N938</accession>
<feature type="repeat" description="Pumilio" evidence="3">
    <location>
        <begin position="424"/>
        <end position="459"/>
    </location>
</feature>
<dbReference type="SMART" id="SM00369">
    <property type="entry name" value="LRR_TYP"/>
    <property type="match status" value="3"/>
</dbReference>
<dbReference type="SUPFAM" id="SSF52058">
    <property type="entry name" value="L domain-like"/>
    <property type="match status" value="1"/>
</dbReference>
<dbReference type="PROSITE" id="PS51450">
    <property type="entry name" value="LRR"/>
    <property type="match status" value="6"/>
</dbReference>
<evidence type="ECO:0000256" key="1">
    <source>
        <dbReference type="ARBA" id="ARBA00022614"/>
    </source>
</evidence>
<dbReference type="InterPro" id="IPR020590">
    <property type="entry name" value="Guanylate_kinase_CS"/>
</dbReference>
<dbReference type="Proteomes" id="UP001527925">
    <property type="component" value="Unassembled WGS sequence"/>
</dbReference>
<dbReference type="Gene3D" id="1.25.10.10">
    <property type="entry name" value="Leucine-rich Repeat Variant"/>
    <property type="match status" value="1"/>
</dbReference>
<dbReference type="InterPro" id="IPR032675">
    <property type="entry name" value="LRR_dom_sf"/>
</dbReference>
<dbReference type="EMBL" id="JADGIZ020000019">
    <property type="protein sequence ID" value="KAL2916048.1"/>
    <property type="molecule type" value="Genomic_DNA"/>
</dbReference>
<dbReference type="PANTHER" id="PTHR12537">
    <property type="entry name" value="RNA BINDING PROTEIN PUMILIO-RELATED"/>
    <property type="match status" value="1"/>
</dbReference>
<dbReference type="InterPro" id="IPR001313">
    <property type="entry name" value="Pumilio_RNA-bd_rpt"/>
</dbReference>
<feature type="compositionally biased region" description="Basic and acidic residues" evidence="4">
    <location>
        <begin position="710"/>
        <end position="724"/>
    </location>
</feature>
<feature type="repeat" description="Pumilio" evidence="3">
    <location>
        <begin position="312"/>
        <end position="347"/>
    </location>
</feature>
<feature type="domain" description="Guanylate kinase-like" evidence="5">
    <location>
        <begin position="1070"/>
        <end position="1292"/>
    </location>
</feature>
<dbReference type="InterPro" id="IPR011989">
    <property type="entry name" value="ARM-like"/>
</dbReference>
<evidence type="ECO:0000256" key="4">
    <source>
        <dbReference type="SAM" id="MobiDB-lite"/>
    </source>
</evidence>
<gene>
    <name evidence="7" type="ORF">HK105_204472</name>
</gene>
<dbReference type="InterPro" id="IPR001611">
    <property type="entry name" value="Leu-rich_rpt"/>
</dbReference>
<evidence type="ECO:0000313" key="8">
    <source>
        <dbReference type="Proteomes" id="UP001527925"/>
    </source>
</evidence>
<proteinExistence type="predicted"/>
<feature type="compositionally biased region" description="Polar residues" evidence="4">
    <location>
        <begin position="666"/>
        <end position="675"/>
    </location>
</feature>
<dbReference type="SMART" id="SM00025">
    <property type="entry name" value="Pumilio"/>
    <property type="match status" value="8"/>
</dbReference>
<dbReference type="SUPFAM" id="SSF48371">
    <property type="entry name" value="ARM repeat"/>
    <property type="match status" value="1"/>
</dbReference>
<dbReference type="CDD" id="cd07920">
    <property type="entry name" value="Pumilio"/>
    <property type="match status" value="1"/>
</dbReference>
<dbReference type="InterPro" id="IPR033712">
    <property type="entry name" value="Pumilio_RNA-bd"/>
</dbReference>
<organism evidence="7 8">
    <name type="scientific">Polyrhizophydium stewartii</name>
    <dbReference type="NCBI Taxonomy" id="2732419"/>
    <lineage>
        <taxon>Eukaryota</taxon>
        <taxon>Fungi</taxon>
        <taxon>Fungi incertae sedis</taxon>
        <taxon>Chytridiomycota</taxon>
        <taxon>Chytridiomycota incertae sedis</taxon>
        <taxon>Chytridiomycetes</taxon>
        <taxon>Rhizophydiales</taxon>
        <taxon>Rhizophydiales incertae sedis</taxon>
        <taxon>Polyrhizophydium</taxon>
    </lineage>
</organism>
<dbReference type="PROSITE" id="PS50052">
    <property type="entry name" value="GUANYLATE_KINASE_2"/>
    <property type="match status" value="1"/>
</dbReference>
<feature type="compositionally biased region" description="Low complexity" evidence="4">
    <location>
        <begin position="651"/>
        <end position="661"/>
    </location>
</feature>
<dbReference type="PROSITE" id="PS50303">
    <property type="entry name" value="PUM_HD"/>
    <property type="match status" value="1"/>
</dbReference>
<keyword evidence="1" id="KW-0433">Leucine-rich repeat</keyword>
<dbReference type="PANTHER" id="PTHR12537:SF48">
    <property type="entry name" value="MEIOTIC COILED-COIL PROTEIN 2"/>
    <property type="match status" value="1"/>
</dbReference>
<dbReference type="InterPro" id="IPR008145">
    <property type="entry name" value="GK/Ca_channel_bsu"/>
</dbReference>
<dbReference type="SUPFAM" id="SSF52540">
    <property type="entry name" value="P-loop containing nucleoside triphosphate hydrolases"/>
    <property type="match status" value="1"/>
</dbReference>
<protein>
    <recommendedName>
        <fullName evidence="9">Guanylate kinase</fullName>
    </recommendedName>
</protein>
<name>A0ABR4N938_9FUNG</name>
<dbReference type="PROSITE" id="PS50302">
    <property type="entry name" value="PUM"/>
    <property type="match status" value="6"/>
</dbReference>
<feature type="repeat" description="Pumilio" evidence="3">
    <location>
        <begin position="460"/>
        <end position="495"/>
    </location>
</feature>
<dbReference type="InterPro" id="IPR033133">
    <property type="entry name" value="PUM-HD"/>
</dbReference>
<evidence type="ECO:0008006" key="9">
    <source>
        <dbReference type="Google" id="ProtNLM"/>
    </source>
</evidence>
<evidence type="ECO:0000256" key="3">
    <source>
        <dbReference type="PROSITE-ProRule" id="PRU00317"/>
    </source>
</evidence>
<dbReference type="InterPro" id="IPR027417">
    <property type="entry name" value="P-loop_NTPase"/>
</dbReference>
<dbReference type="SMART" id="SM00072">
    <property type="entry name" value="GuKc"/>
    <property type="match status" value="1"/>
</dbReference>
<evidence type="ECO:0000313" key="7">
    <source>
        <dbReference type="EMBL" id="KAL2916048.1"/>
    </source>
</evidence>
<feature type="repeat" description="Pumilio" evidence="3">
    <location>
        <begin position="348"/>
        <end position="383"/>
    </location>
</feature>
<reference evidence="7 8" key="1">
    <citation type="submission" date="2023-09" db="EMBL/GenBank/DDBJ databases">
        <title>Pangenome analysis of Batrachochytrium dendrobatidis and related Chytrids.</title>
        <authorList>
            <person name="Yacoub M.N."/>
            <person name="Stajich J.E."/>
            <person name="James T.Y."/>
        </authorList>
    </citation>
    <scope>NUCLEOTIDE SEQUENCE [LARGE SCALE GENOMIC DNA]</scope>
    <source>
        <strain evidence="7 8">JEL0888</strain>
    </source>
</reference>
<evidence type="ECO:0000256" key="2">
    <source>
        <dbReference type="ARBA" id="ARBA00022737"/>
    </source>
</evidence>
<feature type="repeat" description="Pumilio" evidence="3">
    <location>
        <begin position="496"/>
        <end position="531"/>
    </location>
</feature>
<dbReference type="InterPro" id="IPR003591">
    <property type="entry name" value="Leu-rich_rpt_typical-subtyp"/>
</dbReference>
<dbReference type="Pfam" id="PF00625">
    <property type="entry name" value="Guanylate_kin"/>
    <property type="match status" value="1"/>
</dbReference>
<feature type="domain" description="PUM-HD" evidence="6">
    <location>
        <begin position="251"/>
        <end position="602"/>
    </location>
</feature>
<feature type="region of interest" description="Disordered" evidence="4">
    <location>
        <begin position="651"/>
        <end position="724"/>
    </location>
</feature>
<keyword evidence="8" id="KW-1185">Reference proteome</keyword>
<dbReference type="Pfam" id="PF00806">
    <property type="entry name" value="PUF"/>
    <property type="match status" value="7"/>
</dbReference>
<dbReference type="PROSITE" id="PS00856">
    <property type="entry name" value="GUANYLATE_KINASE_1"/>
    <property type="match status" value="1"/>
</dbReference>
<dbReference type="CDD" id="cd00071">
    <property type="entry name" value="GMPK"/>
    <property type="match status" value="1"/>
</dbReference>
<sequence length="1303" mass="144142">MQFIPHLRSSVLAPVTKILAALRRECLDLRMANRDKDTMIAHSARELEARAITIDQLRKQISTLQHVLWSRSSTVQEKPHMALRRTSSGYFSHASRASADMQDHAAAANDRADDMFHDIKNLSLDFASLEAPSSVRHAVPGLAQAPLPSTHVLSAANAAKSGSAGFTPAMPTNALVAGFQPASAAVSSSSSISSLPLAASSSSLSIWAAPNFGSASQESSIDSMRYIWTQPVSAAFSIQPQKSEYGDFYQPEPGIAYEYGTEQLQHEFMDVRHTFKILVEKIVKTNDQPSSIYLQQRLKTDPPEIKARIFEAVLQHVIMLMKNRFGNFLVQCCLDCCTPQQIHVLGNCMRGQVISLSCDRFGCHVMQKAIDRVDEEVKLALVSELLKSIPETFTHRFACHVWQRVLETRWTCEPPNVMLYVQAALAGHWAMVANDENGSLVVQCIFENCSEEESLPIVAEIFEHTADIAKGQWGNWVIQHIIEHGTQQQRAHILEVVSQNIFALSIDQFASKVVEKCIKMASKRDAHALIEKIIAPQVSEQGRPYLLGMMNNQYANYVVQNVLSVADSLQRDICIRLLVPHLHILRGSKYGQRVASMCEKYMRLSQHKFTFTNAVGNATAGGASLSSAALASSGASGAALAGGLGASGPAAASPSTLSGAAKSRSKSNLAGSTQRLSKSKSKSLGSMLNMGPVSGSRPQLTVAAPLEPPAPDHAEDPEAQRRREERELLEEYARRMASLPLPADMLKRGLSQMGPSPDGLRQVFKKLSIPNAGLNNVSALQEYPYLQNLELQGNNITDISAFGSMRYLVQIDLSNNRLTDVLNFEPPPFNLQQVDLSRNQISAIRDLSVHRFLSHLSLERNLIREITGLSNCRSLTHLYLANNGIARIDGIRGLRLRVLDLRGNRITSIEGVETLRELCELRLSRNRLASVSELDGHPLLRLLDLEGNCLATMDSARVLATLPQLRDLSLRGNPLAGLPQATWLPSNMVVPIHATAQFPPSYRLRTVFQLQKLAVLDSLPVSPEEKIAALNTYDPMHHVVVSVQHAHLQKKQAWAYARIKAEDLMRARRLRPIVLCGPNGAGKRTLTSRLLQEFPHIYGLTISHTTRRPRPGEENGVHYHFVSRQEMERMNEEGKLIEVVSLFGNLYGTSMDAVDKVTEEGKICIMDLEIEGVLALRKSHLRPRYIFITTPNMTVLQQRLQARMSPQSRTLGAQETTMSTQSRRLPTMQEESGASAPGAGGDGAGSDAAVEVTSWLAKAEHTRAEFDASLFDLTVVNDDLERAYRELKEYCMSVYWKDFEEED</sequence>
<dbReference type="Pfam" id="PF13855">
    <property type="entry name" value="LRR_8"/>
    <property type="match status" value="1"/>
</dbReference>
<dbReference type="Gene3D" id="3.80.10.10">
    <property type="entry name" value="Ribonuclease Inhibitor"/>
    <property type="match status" value="2"/>
</dbReference>
<evidence type="ECO:0000259" key="5">
    <source>
        <dbReference type="PROSITE" id="PS50052"/>
    </source>
</evidence>
<dbReference type="InterPro" id="IPR008144">
    <property type="entry name" value="Guanylate_kin-like_dom"/>
</dbReference>